<evidence type="ECO:0000313" key="3">
    <source>
        <dbReference type="EMBL" id="MBI6872166.1"/>
    </source>
</evidence>
<evidence type="ECO:0000256" key="1">
    <source>
        <dbReference type="SAM" id="MobiDB-lite"/>
    </source>
</evidence>
<keyword evidence="2" id="KW-1133">Transmembrane helix</keyword>
<keyword evidence="2" id="KW-0812">Transmembrane</keyword>
<comment type="caution">
    <text evidence="3">The sequence shown here is derived from an EMBL/GenBank/DDBJ whole genome shotgun (WGS) entry which is preliminary data.</text>
</comment>
<sequence>MEFLKTIINSPAFMIIGGIFFILLSGYVMINYNDAYWGNKDSDGNYKKSDKLTNKE</sequence>
<name>A0A934HPQ7_9CLOT</name>
<keyword evidence="4" id="KW-1185">Reference proteome</keyword>
<feature type="transmembrane region" description="Helical" evidence="2">
    <location>
        <begin position="12"/>
        <end position="30"/>
    </location>
</feature>
<accession>A0A934HPQ7</accession>
<evidence type="ECO:0000313" key="4">
    <source>
        <dbReference type="Proteomes" id="UP000622687"/>
    </source>
</evidence>
<dbReference type="RefSeq" id="WP_211141661.1">
    <property type="nucleotide sequence ID" value="NZ_JAEEGB010000005.1"/>
</dbReference>
<dbReference type="EMBL" id="JAEEGB010000005">
    <property type="protein sequence ID" value="MBI6872166.1"/>
    <property type="molecule type" value="Genomic_DNA"/>
</dbReference>
<keyword evidence="2" id="KW-0472">Membrane</keyword>
<reference evidence="3" key="1">
    <citation type="submission" date="2020-12" db="EMBL/GenBank/DDBJ databases">
        <title>Clostridium thailandense sp. nov., a novel acetogenic bacterium isolated from peat land soil in Thailand.</title>
        <authorList>
            <person name="Chaikitkaew S."/>
            <person name="Birkeland N.K."/>
        </authorList>
    </citation>
    <scope>NUCLEOTIDE SEQUENCE</scope>
    <source>
        <strain evidence="3">DSM 17425</strain>
    </source>
</reference>
<proteinExistence type="predicted"/>
<organism evidence="3 4">
    <name type="scientific">Clostridium aciditolerans</name>
    <dbReference type="NCBI Taxonomy" id="339861"/>
    <lineage>
        <taxon>Bacteria</taxon>
        <taxon>Bacillati</taxon>
        <taxon>Bacillota</taxon>
        <taxon>Clostridia</taxon>
        <taxon>Eubacteriales</taxon>
        <taxon>Clostridiaceae</taxon>
        <taxon>Clostridium</taxon>
    </lineage>
</organism>
<dbReference type="Proteomes" id="UP000622687">
    <property type="component" value="Unassembled WGS sequence"/>
</dbReference>
<gene>
    <name evidence="3" type="ORF">I6U51_05515</name>
</gene>
<protein>
    <submittedName>
        <fullName evidence="3">Uncharacterized protein</fullName>
    </submittedName>
</protein>
<feature type="region of interest" description="Disordered" evidence="1">
    <location>
        <begin position="37"/>
        <end position="56"/>
    </location>
</feature>
<feature type="compositionally biased region" description="Basic and acidic residues" evidence="1">
    <location>
        <begin position="40"/>
        <end position="56"/>
    </location>
</feature>
<dbReference type="AlphaFoldDB" id="A0A934HPQ7"/>
<evidence type="ECO:0000256" key="2">
    <source>
        <dbReference type="SAM" id="Phobius"/>
    </source>
</evidence>